<feature type="compositionally biased region" description="Polar residues" evidence="1">
    <location>
        <begin position="224"/>
        <end position="236"/>
    </location>
</feature>
<evidence type="ECO:0000313" key="4">
    <source>
        <dbReference type="Proteomes" id="UP001148786"/>
    </source>
</evidence>
<evidence type="ECO:0000313" key="3">
    <source>
        <dbReference type="EMBL" id="KAJ3515471.1"/>
    </source>
</evidence>
<feature type="region of interest" description="Disordered" evidence="1">
    <location>
        <begin position="54"/>
        <end position="75"/>
    </location>
</feature>
<feature type="compositionally biased region" description="Basic and acidic residues" evidence="1">
    <location>
        <begin position="54"/>
        <end position="69"/>
    </location>
</feature>
<protein>
    <submittedName>
        <fullName evidence="3">Uncharacterized protein</fullName>
    </submittedName>
</protein>
<dbReference type="Proteomes" id="UP001148786">
    <property type="component" value="Unassembled WGS sequence"/>
</dbReference>
<feature type="compositionally biased region" description="Polar residues" evidence="1">
    <location>
        <begin position="266"/>
        <end position="293"/>
    </location>
</feature>
<keyword evidence="2" id="KW-1133">Transmembrane helix</keyword>
<reference evidence="3" key="1">
    <citation type="submission" date="2022-07" db="EMBL/GenBank/DDBJ databases">
        <title>Genome Sequence of Agrocybe chaxingu.</title>
        <authorList>
            <person name="Buettner E."/>
        </authorList>
    </citation>
    <scope>NUCLEOTIDE SEQUENCE</scope>
    <source>
        <strain evidence="3">MP-N11</strain>
    </source>
</reference>
<keyword evidence="2" id="KW-0472">Membrane</keyword>
<organism evidence="3 4">
    <name type="scientific">Agrocybe chaxingu</name>
    <dbReference type="NCBI Taxonomy" id="84603"/>
    <lineage>
        <taxon>Eukaryota</taxon>
        <taxon>Fungi</taxon>
        <taxon>Dikarya</taxon>
        <taxon>Basidiomycota</taxon>
        <taxon>Agaricomycotina</taxon>
        <taxon>Agaricomycetes</taxon>
        <taxon>Agaricomycetidae</taxon>
        <taxon>Agaricales</taxon>
        <taxon>Agaricineae</taxon>
        <taxon>Strophariaceae</taxon>
        <taxon>Agrocybe</taxon>
    </lineage>
</organism>
<accession>A0A9W8TEN6</accession>
<feature type="compositionally biased region" description="Polar residues" evidence="1">
    <location>
        <begin position="163"/>
        <end position="181"/>
    </location>
</feature>
<name>A0A9W8TEN6_9AGAR</name>
<dbReference type="EMBL" id="JANKHO010000095">
    <property type="protein sequence ID" value="KAJ3515471.1"/>
    <property type="molecule type" value="Genomic_DNA"/>
</dbReference>
<sequence length="307" mass="33353">MHNPLDVAAVLGRRETPKINGSSAAFIALVVVLVLIIVVSCTAVIFLLREERAQDEEAHRHRPRSREDSSSYPQKSQRWYTRIFGLPTYKAARSGESPSRSDKVKKYKMGRHGQGWVQAGSGNEWDSDSGDDFPSPRKTQNIPGPSAAAMRMRDYDPSLGAPSKSSTAGSSFPYHPTQTRSPHPIPPRVYSPVSDTSSNHSTPGYDPHGVRGLSYPEQYAPSVQGATLPSIASQLYSPPSSPSPSSDHHHYVPANNRRSIPGASGTLESEPSNDSMNSSRVPPRSFASQSIPSVRTFEGGTKFIEGL</sequence>
<proteinExistence type="predicted"/>
<gene>
    <name evidence="3" type="ORF">NLJ89_g1735</name>
</gene>
<feature type="region of interest" description="Disordered" evidence="1">
    <location>
        <begin position="91"/>
        <end position="293"/>
    </location>
</feature>
<dbReference type="AlphaFoldDB" id="A0A9W8TEN6"/>
<keyword evidence="2" id="KW-0812">Transmembrane</keyword>
<evidence type="ECO:0000256" key="1">
    <source>
        <dbReference type="SAM" id="MobiDB-lite"/>
    </source>
</evidence>
<feature type="compositionally biased region" description="Polar residues" evidence="1">
    <location>
        <begin position="193"/>
        <end position="202"/>
    </location>
</feature>
<comment type="caution">
    <text evidence="3">The sequence shown here is derived from an EMBL/GenBank/DDBJ whole genome shotgun (WGS) entry which is preliminary data.</text>
</comment>
<dbReference type="OrthoDB" id="3265603at2759"/>
<keyword evidence="4" id="KW-1185">Reference proteome</keyword>
<evidence type="ECO:0000256" key="2">
    <source>
        <dbReference type="SAM" id="Phobius"/>
    </source>
</evidence>
<feature type="transmembrane region" description="Helical" evidence="2">
    <location>
        <begin position="24"/>
        <end position="48"/>
    </location>
</feature>